<keyword evidence="3" id="KW-1185">Reference proteome</keyword>
<evidence type="ECO:0000313" key="2">
    <source>
        <dbReference type="EMBL" id="CAI4213058.1"/>
    </source>
</evidence>
<reference evidence="2" key="1">
    <citation type="submission" date="2022-11" db="EMBL/GenBank/DDBJ databases">
        <authorList>
            <person name="Scott C."/>
            <person name="Bruce N."/>
        </authorList>
    </citation>
    <scope>NUCLEOTIDE SEQUENCE</scope>
</reference>
<organism evidence="2 3">
    <name type="scientific">Parascedosporium putredinis</name>
    <dbReference type="NCBI Taxonomy" id="1442378"/>
    <lineage>
        <taxon>Eukaryota</taxon>
        <taxon>Fungi</taxon>
        <taxon>Dikarya</taxon>
        <taxon>Ascomycota</taxon>
        <taxon>Pezizomycotina</taxon>
        <taxon>Sordariomycetes</taxon>
        <taxon>Hypocreomycetidae</taxon>
        <taxon>Microascales</taxon>
        <taxon>Microascaceae</taxon>
        <taxon>Parascedosporium</taxon>
    </lineage>
</organism>
<feature type="compositionally biased region" description="Polar residues" evidence="1">
    <location>
        <begin position="215"/>
        <end position="244"/>
    </location>
</feature>
<evidence type="ECO:0000313" key="3">
    <source>
        <dbReference type="Proteomes" id="UP000838763"/>
    </source>
</evidence>
<protein>
    <submittedName>
        <fullName evidence="2">Uncharacterized protein</fullName>
    </submittedName>
</protein>
<sequence length="305" mass="33287">MAEAVASILTIIALAKPVSILSKTIYEIARGSKIVRADMRSARRQLNLFVNLVRHAAKSLQRYIEDGSAPASARWLAQYHVLGDLASETKHLEQGVYRQREKMQRLRSWTWDFWRSLRWILMQPEFVKLQRNLQMFTALLSLALTTCMFEEATAHEGAADTADLAGLALVLGEWGPGDVQRAVCHLATSMVETGAVPTTHPKTFIFRARPRVRRSSNTASEAGSAVTGNRKQSEAVTRGNTPKAATSGDGPGRQPFSIATGAAIATNTAHRSRGTDGGRRAYGGEHLLQEPRAAPVIKASGHAHV</sequence>
<dbReference type="AlphaFoldDB" id="A0A9P1M9A5"/>
<evidence type="ECO:0000256" key="1">
    <source>
        <dbReference type="SAM" id="MobiDB-lite"/>
    </source>
</evidence>
<gene>
    <name evidence="2" type="ORF">PPNO1_LOCUS2811</name>
</gene>
<comment type="caution">
    <text evidence="2">The sequence shown here is derived from an EMBL/GenBank/DDBJ whole genome shotgun (WGS) entry which is preliminary data.</text>
</comment>
<dbReference type="Proteomes" id="UP000838763">
    <property type="component" value="Unassembled WGS sequence"/>
</dbReference>
<dbReference type="EMBL" id="CALLCH030000007">
    <property type="protein sequence ID" value="CAI4213058.1"/>
    <property type="molecule type" value="Genomic_DNA"/>
</dbReference>
<accession>A0A9P1M9A5</accession>
<feature type="compositionally biased region" description="Low complexity" evidence="1">
    <location>
        <begin position="258"/>
        <end position="269"/>
    </location>
</feature>
<feature type="compositionally biased region" description="Basic and acidic residues" evidence="1">
    <location>
        <begin position="273"/>
        <end position="289"/>
    </location>
</feature>
<feature type="region of interest" description="Disordered" evidence="1">
    <location>
        <begin position="207"/>
        <end position="305"/>
    </location>
</feature>
<proteinExistence type="predicted"/>
<name>A0A9P1M9A5_9PEZI</name>